<dbReference type="AlphaFoldDB" id="A0A1H9W7Q4"/>
<evidence type="ECO:0000256" key="1">
    <source>
        <dbReference type="SAM" id="Phobius"/>
    </source>
</evidence>
<evidence type="ECO:0000313" key="2">
    <source>
        <dbReference type="EMBL" id="SES29811.1"/>
    </source>
</evidence>
<dbReference type="EMBL" id="FOGG01000061">
    <property type="protein sequence ID" value="SES29811.1"/>
    <property type="molecule type" value="Genomic_DNA"/>
</dbReference>
<keyword evidence="1" id="KW-0472">Membrane</keyword>
<name>A0A1H9W7Q4_9SPHI</name>
<organism evidence="2 3">
    <name type="scientific">Pedobacter rhizosphaerae</name>
    <dbReference type="NCBI Taxonomy" id="390241"/>
    <lineage>
        <taxon>Bacteria</taxon>
        <taxon>Pseudomonadati</taxon>
        <taxon>Bacteroidota</taxon>
        <taxon>Sphingobacteriia</taxon>
        <taxon>Sphingobacteriales</taxon>
        <taxon>Sphingobacteriaceae</taxon>
        <taxon>Pedobacter</taxon>
    </lineage>
</organism>
<dbReference type="STRING" id="390241.SAMN04488023_1616"/>
<protein>
    <submittedName>
        <fullName evidence="2">Uncharacterized protein</fullName>
    </submittedName>
</protein>
<reference evidence="3" key="1">
    <citation type="submission" date="2016-10" db="EMBL/GenBank/DDBJ databases">
        <authorList>
            <person name="Varghese N."/>
            <person name="Submissions S."/>
        </authorList>
    </citation>
    <scope>NUCLEOTIDE SEQUENCE [LARGE SCALE GENOMIC DNA]</scope>
    <source>
        <strain evidence="3">DSM 18610</strain>
    </source>
</reference>
<feature type="transmembrane region" description="Helical" evidence="1">
    <location>
        <begin position="12"/>
        <end position="29"/>
    </location>
</feature>
<keyword evidence="1" id="KW-1133">Transmembrane helix</keyword>
<accession>A0A1H9W7Q4</accession>
<proteinExistence type="predicted"/>
<sequence length="31" mass="3439">MEDGMQNLGALGSYMAYMVQFVCILRGLVVE</sequence>
<dbReference type="Proteomes" id="UP000199572">
    <property type="component" value="Unassembled WGS sequence"/>
</dbReference>
<evidence type="ECO:0000313" key="3">
    <source>
        <dbReference type="Proteomes" id="UP000199572"/>
    </source>
</evidence>
<gene>
    <name evidence="2" type="ORF">SAMN04488023_1616</name>
</gene>
<keyword evidence="3" id="KW-1185">Reference proteome</keyword>
<keyword evidence="1" id="KW-0812">Transmembrane</keyword>